<gene>
    <name evidence="1" type="ORF">ACFQ3F_20145</name>
</gene>
<reference evidence="2" key="1">
    <citation type="journal article" date="2019" name="Int. J. Syst. Evol. Microbiol.">
        <title>The Global Catalogue of Microorganisms (GCM) 10K type strain sequencing project: providing services to taxonomists for standard genome sequencing and annotation.</title>
        <authorList>
            <consortium name="The Broad Institute Genomics Platform"/>
            <consortium name="The Broad Institute Genome Sequencing Center for Infectious Disease"/>
            <person name="Wu L."/>
            <person name="Ma J."/>
        </authorList>
    </citation>
    <scope>NUCLEOTIDE SEQUENCE [LARGE SCALE GENOMIC DNA]</scope>
    <source>
        <strain evidence="2">CCUG 52478</strain>
    </source>
</reference>
<name>A0ABW3W4R9_9ACTN</name>
<comment type="caution">
    <text evidence="1">The sequence shown here is derived from an EMBL/GenBank/DDBJ whole genome shotgun (WGS) entry which is preliminary data.</text>
</comment>
<accession>A0ABW3W4R9</accession>
<evidence type="ECO:0000313" key="2">
    <source>
        <dbReference type="Proteomes" id="UP001597229"/>
    </source>
</evidence>
<evidence type="ECO:0000313" key="1">
    <source>
        <dbReference type="EMBL" id="MFD1250120.1"/>
    </source>
</evidence>
<protein>
    <submittedName>
        <fullName evidence="1">Uncharacterized protein</fullName>
    </submittedName>
</protein>
<dbReference type="EMBL" id="JBHTLX010000023">
    <property type="protein sequence ID" value="MFD1250120.1"/>
    <property type="molecule type" value="Genomic_DNA"/>
</dbReference>
<keyword evidence="2" id="KW-1185">Reference proteome</keyword>
<sequence length="445" mass="45107">MSAEQPLSAVEAADLADKYDQMLRLADLFDDAGAQMREWSQLGHDVLADPEVADSAPLSPTTWATAEEEVRAATTGKSGLLSRSIELDADALVLRATVLTYRWIDELQAAAYQTLGSIAGKAIGYLAPEVNLGGAIVAAGLIETDALDRDGVAAYLGELAEANPELMEHVTTGGGVLDSLQMRGLLTAGVLSGDAGRSARAGGLRASGIAPLTDDWSAALRDVAVDLPAEAPVAGAAAVADSPEAPAGLGDLMTLLTDARGAESVRILRVAPGRLLALLSGTTTPAPAAGRLRLVSGDASSQASVVLKALADAASEHGGDDEPTRVMLVGSGSGGAAALEIATHADLPGIVVDQVVTANAPSAQLPMLPADVQVLSLEDRTDPVALLGSLINAGAANRLTVVYDAGAEPGVPALVAGGRAADRADHPDLVAALTRWRAAGFLRSA</sequence>
<dbReference type="RefSeq" id="WP_367919430.1">
    <property type="nucleotide sequence ID" value="NZ_BAABAC010000023.1"/>
</dbReference>
<proteinExistence type="predicted"/>
<dbReference type="Proteomes" id="UP001597229">
    <property type="component" value="Unassembled WGS sequence"/>
</dbReference>
<organism evidence="1 2">
    <name type="scientific">Nocardioides ginsengisoli</name>
    <dbReference type="NCBI Taxonomy" id="363868"/>
    <lineage>
        <taxon>Bacteria</taxon>
        <taxon>Bacillati</taxon>
        <taxon>Actinomycetota</taxon>
        <taxon>Actinomycetes</taxon>
        <taxon>Propionibacteriales</taxon>
        <taxon>Nocardioidaceae</taxon>
        <taxon>Nocardioides</taxon>
    </lineage>
</organism>